<dbReference type="Proteomes" id="UP000249057">
    <property type="component" value="Unassembled WGS sequence"/>
</dbReference>
<dbReference type="EMBL" id="KZ825326">
    <property type="protein sequence ID" value="RAH48050.1"/>
    <property type="molecule type" value="Genomic_DNA"/>
</dbReference>
<evidence type="ECO:0000313" key="2">
    <source>
        <dbReference type="Proteomes" id="UP000249057"/>
    </source>
</evidence>
<sequence>MYPSALRKKYELLLLLLLLWFWNGTGGTGMRVNSPRSRGLMSSCFNPRFSSTLS</sequence>
<reference evidence="1" key="1">
    <citation type="submission" date="2018-02" db="EMBL/GenBank/DDBJ databases">
        <title>The genomes of Aspergillus section Nigri reveals drivers in fungal speciation.</title>
        <authorList>
            <consortium name="DOE Joint Genome Institute"/>
            <person name="Vesth T.C."/>
            <person name="Nybo J."/>
            <person name="Theobald S."/>
            <person name="Brandl J."/>
            <person name="Frisvad J.C."/>
            <person name="Nielsen K.F."/>
            <person name="Lyhne E.K."/>
            <person name="Kogle M.E."/>
            <person name="Kuo A."/>
            <person name="Riley R."/>
            <person name="Clum A."/>
            <person name="Nolan M."/>
            <person name="Lipzen A."/>
            <person name="Salamov A."/>
            <person name="Henrissat B."/>
            <person name="Wiebenga A."/>
            <person name="De vries R.P."/>
            <person name="Grigoriev I.V."/>
            <person name="Mortensen U.H."/>
            <person name="Andersen M.R."/>
            <person name="Baker S.E."/>
        </authorList>
    </citation>
    <scope>NUCLEOTIDE SEQUENCE</scope>
    <source>
        <strain evidence="1">CBS 621.78</strain>
    </source>
</reference>
<protein>
    <submittedName>
        <fullName evidence="1">Uncharacterized protein</fullName>
    </submittedName>
</protein>
<name>A0ACD1GFP7_9EURO</name>
<keyword evidence="2" id="KW-1185">Reference proteome</keyword>
<accession>A0ACD1GFP7</accession>
<gene>
    <name evidence="1" type="ORF">BO95DRAFT_440741</name>
</gene>
<organism evidence="1 2">
    <name type="scientific">Aspergillus brunneoviolaceus CBS 621.78</name>
    <dbReference type="NCBI Taxonomy" id="1450534"/>
    <lineage>
        <taxon>Eukaryota</taxon>
        <taxon>Fungi</taxon>
        <taxon>Dikarya</taxon>
        <taxon>Ascomycota</taxon>
        <taxon>Pezizomycotina</taxon>
        <taxon>Eurotiomycetes</taxon>
        <taxon>Eurotiomycetidae</taxon>
        <taxon>Eurotiales</taxon>
        <taxon>Aspergillaceae</taxon>
        <taxon>Aspergillus</taxon>
        <taxon>Aspergillus subgen. Circumdati</taxon>
    </lineage>
</organism>
<evidence type="ECO:0000313" key="1">
    <source>
        <dbReference type="EMBL" id="RAH48050.1"/>
    </source>
</evidence>
<proteinExistence type="predicted"/>